<dbReference type="KEGG" id="hazt:108682557"/>
<organism evidence="7 8">
    <name type="scientific">Hyalella azteca</name>
    <name type="common">Amphipod</name>
    <dbReference type="NCBI Taxonomy" id="294128"/>
    <lineage>
        <taxon>Eukaryota</taxon>
        <taxon>Metazoa</taxon>
        <taxon>Ecdysozoa</taxon>
        <taxon>Arthropoda</taxon>
        <taxon>Crustacea</taxon>
        <taxon>Multicrustacea</taxon>
        <taxon>Malacostraca</taxon>
        <taxon>Eumalacostraca</taxon>
        <taxon>Peracarida</taxon>
        <taxon>Amphipoda</taxon>
        <taxon>Senticaudata</taxon>
        <taxon>Talitrida</taxon>
        <taxon>Talitroidea</taxon>
        <taxon>Hyalellidae</taxon>
        <taxon>Hyalella</taxon>
    </lineage>
</organism>
<dbReference type="GO" id="GO:0006913">
    <property type="term" value="P:nucleocytoplasmic transport"/>
    <property type="evidence" value="ECO:0007669"/>
    <property type="project" value="UniProtKB-UniRule"/>
</dbReference>
<evidence type="ECO:0000259" key="6">
    <source>
        <dbReference type="PROSITE" id="PS50177"/>
    </source>
</evidence>
<keyword evidence="7" id="KW-1185">Reference proteome</keyword>
<keyword evidence="1 5" id="KW-0813">Transport</keyword>
<dbReference type="InterPro" id="IPR002075">
    <property type="entry name" value="NTF2_dom"/>
</dbReference>
<sequence length="148" mass="17218">FVIIYNNFYQYACIFFQEESLKVTRACVSGSEFIKLYYDSVDKMRHKLAKLYLSDAELIWNGNRLTGDAAIQKFYEELPVSQHTVRCFDSQPVSARAVGDQTSLLITTAGFVFFKGKRSDFTQSFLITCFEDKWKVVSDCFRFQQFIT</sequence>
<dbReference type="Proteomes" id="UP000694843">
    <property type="component" value="Unplaced"/>
</dbReference>
<evidence type="ECO:0000256" key="1">
    <source>
        <dbReference type="ARBA" id="ARBA00022448"/>
    </source>
</evidence>
<keyword evidence="5" id="KW-0963">Cytoplasm</keyword>
<dbReference type="CDD" id="cd00780">
    <property type="entry name" value="NTF2"/>
    <property type="match status" value="1"/>
</dbReference>
<evidence type="ECO:0000256" key="5">
    <source>
        <dbReference type="RuleBase" id="RU369002"/>
    </source>
</evidence>
<feature type="domain" description="NTF2" evidence="6">
    <location>
        <begin position="29"/>
        <end position="143"/>
    </location>
</feature>
<name>A0A8B7PP72_HYAAZ</name>
<evidence type="ECO:0000313" key="8">
    <source>
        <dbReference type="RefSeq" id="XP_018027236.2"/>
    </source>
</evidence>
<dbReference type="CTD" id="29107"/>
<dbReference type="PANTHER" id="PTHR12612">
    <property type="entry name" value="NUCLEAR TRANSPORT FACTOR 2"/>
    <property type="match status" value="1"/>
</dbReference>
<dbReference type="InterPro" id="IPR032710">
    <property type="entry name" value="NTF2-like_dom_sf"/>
</dbReference>
<feature type="non-terminal residue" evidence="8">
    <location>
        <position position="1"/>
    </location>
</feature>
<comment type="subcellular location">
    <subcellularLocation>
        <location evidence="5">Cytoplasm</location>
    </subcellularLocation>
    <subcellularLocation>
        <location evidence="5">Nucleus</location>
    </subcellularLocation>
</comment>
<dbReference type="Pfam" id="PF02136">
    <property type="entry name" value="NTF2"/>
    <property type="match status" value="1"/>
</dbReference>
<evidence type="ECO:0000256" key="2">
    <source>
        <dbReference type="ARBA" id="ARBA00022927"/>
    </source>
</evidence>
<dbReference type="GO" id="GO:0005737">
    <property type="term" value="C:cytoplasm"/>
    <property type="evidence" value="ECO:0007669"/>
    <property type="project" value="UniProtKB-SubCell"/>
</dbReference>
<evidence type="ECO:0000313" key="7">
    <source>
        <dbReference type="Proteomes" id="UP000694843"/>
    </source>
</evidence>
<proteinExistence type="predicted"/>
<dbReference type="InterPro" id="IPR045875">
    <property type="entry name" value="NTF2"/>
</dbReference>
<dbReference type="OrthoDB" id="25408at2759"/>
<dbReference type="RefSeq" id="XP_018027236.2">
    <property type="nucleotide sequence ID" value="XM_018171747.2"/>
</dbReference>
<reference evidence="8" key="1">
    <citation type="submission" date="2025-08" db="UniProtKB">
        <authorList>
            <consortium name="RefSeq"/>
        </authorList>
    </citation>
    <scope>IDENTIFICATION</scope>
    <source>
        <tissue evidence="8">Whole organism</tissue>
    </source>
</reference>
<keyword evidence="3 5" id="KW-0539">Nucleus</keyword>
<dbReference type="Gene3D" id="3.10.450.50">
    <property type="match status" value="1"/>
</dbReference>
<accession>A0A8B7PP72</accession>
<dbReference type="GO" id="GO:0015031">
    <property type="term" value="P:protein transport"/>
    <property type="evidence" value="ECO:0007669"/>
    <property type="project" value="UniProtKB-KW"/>
</dbReference>
<protein>
    <recommendedName>
        <fullName evidence="4 5">NTF2-related export protein</fullName>
    </recommendedName>
</protein>
<dbReference type="FunFam" id="3.10.450.50:FF:000006">
    <property type="entry name" value="NTF2-related export protein 2 isoform 1"/>
    <property type="match status" value="1"/>
</dbReference>
<dbReference type="OMA" id="HFTRLYY"/>
<keyword evidence="2 5" id="KW-0653">Protein transport</keyword>
<dbReference type="SUPFAM" id="SSF54427">
    <property type="entry name" value="NTF2-like"/>
    <property type="match status" value="1"/>
</dbReference>
<dbReference type="PROSITE" id="PS50177">
    <property type="entry name" value="NTF2_DOMAIN"/>
    <property type="match status" value="1"/>
</dbReference>
<dbReference type="GO" id="GO:0005634">
    <property type="term" value="C:nucleus"/>
    <property type="evidence" value="ECO:0007669"/>
    <property type="project" value="UniProtKB-SubCell"/>
</dbReference>
<dbReference type="GeneID" id="108682557"/>
<evidence type="ECO:0000256" key="3">
    <source>
        <dbReference type="ARBA" id="ARBA00023242"/>
    </source>
</evidence>
<gene>
    <name evidence="8" type="primary">LOC108682557</name>
</gene>
<comment type="function">
    <text evidence="5">Has a role in nuclear-cytoplasmic transport of proteins and mRNAs.</text>
</comment>
<dbReference type="GO" id="GO:0051028">
    <property type="term" value="P:mRNA transport"/>
    <property type="evidence" value="ECO:0007669"/>
    <property type="project" value="UniProtKB-UniRule"/>
</dbReference>
<evidence type="ECO:0000256" key="4">
    <source>
        <dbReference type="ARBA" id="ARBA00070836"/>
    </source>
</evidence>
<dbReference type="AlphaFoldDB" id="A0A8B7PP72"/>
<dbReference type="InterPro" id="IPR018222">
    <property type="entry name" value="Nuclear_transport_factor_2_euk"/>
</dbReference>